<dbReference type="InterPro" id="IPR038883">
    <property type="entry name" value="AN11006-like"/>
</dbReference>
<dbReference type="OrthoDB" id="3629888at2759"/>
<name>A0A2G5HE37_CERBT</name>
<organism evidence="1 2">
    <name type="scientific">Cercospora beticola</name>
    <name type="common">Sugarbeet leaf spot fungus</name>
    <dbReference type="NCBI Taxonomy" id="122368"/>
    <lineage>
        <taxon>Eukaryota</taxon>
        <taxon>Fungi</taxon>
        <taxon>Dikarya</taxon>
        <taxon>Ascomycota</taxon>
        <taxon>Pezizomycotina</taxon>
        <taxon>Dothideomycetes</taxon>
        <taxon>Dothideomycetidae</taxon>
        <taxon>Mycosphaerellales</taxon>
        <taxon>Mycosphaerellaceae</taxon>
        <taxon>Cercospora</taxon>
    </lineage>
</organism>
<dbReference type="PANTHER" id="PTHR42085:SF1">
    <property type="entry name" value="F-BOX DOMAIN-CONTAINING PROTEIN"/>
    <property type="match status" value="1"/>
</dbReference>
<dbReference type="AlphaFoldDB" id="A0A2G5HE37"/>
<protein>
    <recommendedName>
        <fullName evidence="3">F-box domain-containing protein</fullName>
    </recommendedName>
</protein>
<comment type="caution">
    <text evidence="1">The sequence shown here is derived from an EMBL/GenBank/DDBJ whole genome shotgun (WGS) entry which is preliminary data.</text>
</comment>
<proteinExistence type="predicted"/>
<gene>
    <name evidence="1" type="ORF">CB0940_11182</name>
</gene>
<evidence type="ECO:0000313" key="2">
    <source>
        <dbReference type="Proteomes" id="UP000230605"/>
    </source>
</evidence>
<dbReference type="Proteomes" id="UP000230605">
    <property type="component" value="Chromosome 9"/>
</dbReference>
<reference evidence="1 2" key="1">
    <citation type="submission" date="2015-10" db="EMBL/GenBank/DDBJ databases">
        <title>The cercosporin biosynthetic gene cluster was horizontally transferred to several fungal lineages and shown to be expanded in Cercospora beticola based on microsynteny with recipient genomes.</title>
        <authorList>
            <person name="De Jonge R."/>
            <person name="Ebert M.K."/>
            <person name="Suttle J.C."/>
            <person name="Jurick Ii W.M."/>
            <person name="Secor G.A."/>
            <person name="Thomma B.P."/>
            <person name="Van De Peer Y."/>
            <person name="Bolton M.D."/>
        </authorList>
    </citation>
    <scope>NUCLEOTIDE SEQUENCE [LARGE SCALE GENOMIC DNA]</scope>
    <source>
        <strain evidence="1 2">09-40</strain>
    </source>
</reference>
<sequence length="177" mass="20489">MPSSTTQHPTTPIFLTLPREIRDLIYSHLFTSNIVHLSLPTRPRNIGLLRVNHQLRLEASKPFYNLTTFYTDVRIASLYNWLQRLPTSHHGYIKNIRRVDFEAKTRNNIGRIEKLRDCREKLEGMGIWLGEGVLQVALRGEGREEVWGTELPVEWPGSARAKVLDRRDVYEGLEGEA</sequence>
<accession>A0A2G5HE37</accession>
<evidence type="ECO:0008006" key="3">
    <source>
        <dbReference type="Google" id="ProtNLM"/>
    </source>
</evidence>
<dbReference type="EMBL" id="LKMD01000107">
    <property type="protein sequence ID" value="PIA90755.1"/>
    <property type="molecule type" value="Genomic_DNA"/>
</dbReference>
<dbReference type="PANTHER" id="PTHR42085">
    <property type="entry name" value="F-BOX DOMAIN-CONTAINING PROTEIN"/>
    <property type="match status" value="1"/>
</dbReference>
<evidence type="ECO:0000313" key="1">
    <source>
        <dbReference type="EMBL" id="PIA90755.1"/>
    </source>
</evidence>